<feature type="region of interest" description="Disordered" evidence="1">
    <location>
        <begin position="1766"/>
        <end position="1788"/>
    </location>
</feature>
<feature type="compositionally biased region" description="Low complexity" evidence="1">
    <location>
        <begin position="19"/>
        <end position="30"/>
    </location>
</feature>
<feature type="region of interest" description="Disordered" evidence="1">
    <location>
        <begin position="1324"/>
        <end position="1348"/>
    </location>
</feature>
<feature type="compositionally biased region" description="Acidic residues" evidence="1">
    <location>
        <begin position="1181"/>
        <end position="1195"/>
    </location>
</feature>
<feature type="region of interest" description="Disordered" evidence="1">
    <location>
        <begin position="1155"/>
        <end position="1260"/>
    </location>
</feature>
<feature type="compositionally biased region" description="Basic and acidic residues" evidence="1">
    <location>
        <begin position="2132"/>
        <end position="2144"/>
    </location>
</feature>
<feature type="region of interest" description="Disordered" evidence="1">
    <location>
        <begin position="2010"/>
        <end position="2031"/>
    </location>
</feature>
<feature type="region of interest" description="Disordered" evidence="1">
    <location>
        <begin position="823"/>
        <end position="858"/>
    </location>
</feature>
<dbReference type="EMBL" id="CAJOAY010004810">
    <property type="protein sequence ID" value="CAF4084061.1"/>
    <property type="molecule type" value="Genomic_DNA"/>
</dbReference>
<feature type="region of interest" description="Disordered" evidence="1">
    <location>
        <begin position="223"/>
        <end position="248"/>
    </location>
</feature>
<feature type="region of interest" description="Disordered" evidence="1">
    <location>
        <begin position="2169"/>
        <end position="2210"/>
    </location>
</feature>
<feature type="region of interest" description="Disordered" evidence="1">
    <location>
        <begin position="1598"/>
        <end position="1654"/>
    </location>
</feature>
<accession>A0A819TRI8</accession>
<feature type="region of interest" description="Disordered" evidence="1">
    <location>
        <begin position="2122"/>
        <end position="2144"/>
    </location>
</feature>
<evidence type="ECO:0000313" key="2">
    <source>
        <dbReference type="EMBL" id="CAF4084061.1"/>
    </source>
</evidence>
<feature type="region of interest" description="Disordered" evidence="1">
    <location>
        <begin position="2243"/>
        <end position="2264"/>
    </location>
</feature>
<name>A0A819TRI8_9BILA</name>
<sequence>ERSTIQSQSSESIEEESSTSKSTSSDSDQIPLRSTSTDINEEQNEESFLQDSTSSSENKTVSDESQSSFRPLISSTSASVSEDESFNDDNNQSLSTSLYATIKSIVNGAIDDACNSLEQSISLQSDNQPVISVPIIYDSTIRDDSELTPTKDTTSELYNDYYSTSGLTNIVNSIVNLPNKTSSELSAPHEDNEIILSSKPDFDDQLDITELSNIIDTATKLLNTPTSTPEQSEVSEPISPHRASAVHSSLITDDQDNINADDHPPIFFVPQASTPTGKTFRDLYEHRYFAPETDEESSTYFAPLDREESVQSATPTTSEEKRIVPDLPLAYYELLEQRHTLMSPQQSTDNEKLETTTPSLTTWTTVQPMTGYEKIEKKQEISEINLDDNSYEYARRFDLESPSIISNLPTREYRQVFGIPDDIVNAVDDITYHIDQVLSKESDDKQQPITSDEAETLSFTSDEKSEIEEISPISDNVKRITEALDALESDIIQQEDITQYQQQSQTSKTVEGLIDELDVIESDLRSTTLNDDIRHTLEDHTTVFSSKDELVDEDLLPKPIEQEHFHDISKDETLSNTELDSRYSTLLDHIDSLEKTLLEFQPSPSSFNETVTTTTTTTDIKEDKEDATHTEQQISTLEDGKPAESDVNINDLAKTMEGILATPVRTIINPYEKIAHEEHITHSGLETALEQILATTHYPSKYTKLIPPIDTITSTDELKDQHEEIQTEQSKDTSTTHYPSKYTKLISPIDTITSTDELEDQHEEIQTEQSEDISTTADQKAISIEEVITPVEEKDSANILDKATSIVTDIISSITHVLPTTTTEETTLSTKEDITSEVPTTEVDETTTSEKESISPVVTEDKTKVIESDASEQHSTTGLVEIMKNLLPSRLQSIISDSISTEESTVPVEEDHKTISTTKIETTDEIRSKEDETTTTQPILDIQQTEEVSSTLASYVSDSDVHQEYKQPTESIVEHKDSPTVSEKTTSIVTDTLPITKTTEESTTTTIETHVSNEVSSVPTVTEEHEPSSMNLVDIMKSLMPSSLRSTQPEIITSEQEEVVEEKKTISPHITDTVDTFETNLLQTTEPVMKREEQYTISSSVPGYFTSSDVYHAYKQPVQPMNEQKDSTTIIDKATSIITDIITSVADALPITKTTEEPTTTTTESHVSDEVLSVPTVTQEQEVDDQQEASSDDLVEIMKSYMPSSLRSTKSDTASSEEPATSTEDEQESMSSSMTGTTVRSVSEENLTRTTQPILEDQRNEEILAPVPGYFISSDVYHAYKQPVTPQIEDKDSSTITDKAMTIVSNIISSVTSTLPTLNVSEETISSKDTSSSQEQDISSHVTTNAEPTVTVTESTIVDDKVSSPTVLEDEHLLSTSSRKEDIEKVDAKQEQEPSTTGLFDIMKNMLPSVMQPKKDISETSEDKLSSTKHDTEIFQVSGVETTMPIMSEDKPIKITSIPVDFQEEYALPPVLGVETTMPIISEDKPIKITSIPVDFQEEEYALPPVPGYFTSSDVYHAYKQPIQPMTKPEDSSTIIDKATSIVTNIISSVTDALPITKTAEEKTTTTNESHVSDEVSTITVEQEPSSMNLVDIMKSLVPSSRQSTKSETISIEEPTASTEDDQESMSSSMTGTTVRSISEEDLTRITQPMVEGQQKETLTPVPDYFSSGSDTYDAFDQSAEPMIEEQDLSTITDNVKPIDVDTTPSITSPLPAATPSEEVLLATDTSSLNEQELQSQVVTTVETTTTTTTIESINQENKALLSDMEDKEITESKPSDESITKAEEPEHHSLMSGFIETMKDLIPSAIRSRTSTTTSTEEKTSTVNDENEITSNVPEEHLIESTATTRKTSEQEDVFSHVSGDVADTEHYREEKPVAQRKDSTSFISTITHVVTDAISAVQHALPRSLSSSTDDHYEHLPKESFEDDEIEESESTLQTSVSDKHEHHSILDSVMEAASNVMETLSHLSVFENEPTVSEVSTDTPEESRNIVEEKESLTETAKEILTAPLQSAVDTSEELVSTSEQPTSTTTTTDVTVDHLEDISQHKDIDSEIEDVDRSDEHESFEEITLQNEFQTRSFQPLQIIDDTYPWYASYYTIADADSNMGQLYKKLSHTLERLEQRPPPTTVTFQPDPHERAPTPDYDHHALVDTKDTREKVHELAQLSTKFSTTNVTENDEGNDGFQVVQRRRRTSSSTTQEKTPPPTSTIKMTRSTISPDIDLAPVVLQGRSHTSTSIPSDVIQSTVTTTTTASKKKSKKQKKDKKETVLFDAPVPSTSDINEQKPELIQSQIEEEETVETIEPQHVLTSTENNTPQVEKTLEEITNEFDQQQQQQQHPTIDTFKQTPIEERNEQQQQTDLLSTSINFDAEEMKIIDDEKNDSTSSDASQWSSHSFIAAAENEKVDIETTETTETIETIEPTKVIEIITTIPSTDNELIQSEIPSSSPSSKKKKIKQKSIEKDIVQQSKTPSTPVVIEAPKVESKPTPPTPTKTTTTTTIRTK</sequence>
<feature type="compositionally biased region" description="Polar residues" evidence="1">
    <location>
        <begin position="223"/>
        <end position="234"/>
    </location>
</feature>
<feature type="non-terminal residue" evidence="2">
    <location>
        <position position="1"/>
    </location>
</feature>
<feature type="compositionally biased region" description="Low complexity" evidence="1">
    <location>
        <begin position="1"/>
        <end position="11"/>
    </location>
</feature>
<feature type="compositionally biased region" description="Basic and acidic residues" evidence="1">
    <location>
        <begin position="1768"/>
        <end position="1788"/>
    </location>
</feature>
<reference evidence="2" key="1">
    <citation type="submission" date="2021-02" db="EMBL/GenBank/DDBJ databases">
        <authorList>
            <person name="Nowell W R."/>
        </authorList>
    </citation>
    <scope>NUCLEOTIDE SEQUENCE</scope>
</reference>
<feature type="region of interest" description="Disordered" evidence="1">
    <location>
        <begin position="1368"/>
        <end position="1394"/>
    </location>
</feature>
<feature type="non-terminal residue" evidence="2">
    <location>
        <position position="2500"/>
    </location>
</feature>
<organism evidence="2 3">
    <name type="scientific">Adineta steineri</name>
    <dbReference type="NCBI Taxonomy" id="433720"/>
    <lineage>
        <taxon>Eukaryota</taxon>
        <taxon>Metazoa</taxon>
        <taxon>Spiralia</taxon>
        <taxon>Gnathifera</taxon>
        <taxon>Rotifera</taxon>
        <taxon>Eurotatoria</taxon>
        <taxon>Bdelloidea</taxon>
        <taxon>Adinetida</taxon>
        <taxon>Adinetidae</taxon>
        <taxon>Adineta</taxon>
    </lineage>
</organism>
<feature type="region of interest" description="Disordered" evidence="1">
    <location>
        <begin position="2431"/>
        <end position="2500"/>
    </location>
</feature>
<gene>
    <name evidence="2" type="ORF">OKA104_LOCUS34743</name>
</gene>
<feature type="compositionally biased region" description="Low complexity" evidence="1">
    <location>
        <begin position="2019"/>
        <end position="2031"/>
    </location>
</feature>
<dbReference type="Proteomes" id="UP000663881">
    <property type="component" value="Unassembled WGS sequence"/>
</dbReference>
<evidence type="ECO:0000256" key="1">
    <source>
        <dbReference type="SAM" id="MobiDB-lite"/>
    </source>
</evidence>
<evidence type="ECO:0000313" key="3">
    <source>
        <dbReference type="Proteomes" id="UP000663881"/>
    </source>
</evidence>
<feature type="compositionally biased region" description="Basic and acidic residues" evidence="1">
    <location>
        <begin position="1369"/>
        <end position="1392"/>
    </location>
</feature>
<feature type="compositionally biased region" description="Basic and acidic residues" evidence="1">
    <location>
        <begin position="848"/>
        <end position="858"/>
    </location>
</feature>
<feature type="region of interest" description="Disordered" evidence="1">
    <location>
        <begin position="1560"/>
        <end position="1581"/>
    </location>
</feature>
<feature type="compositionally biased region" description="Basic and acidic residues" evidence="1">
    <location>
        <begin position="1911"/>
        <end position="1922"/>
    </location>
</feature>
<feature type="compositionally biased region" description="Low complexity" evidence="1">
    <location>
        <begin position="2436"/>
        <end position="2446"/>
    </location>
</feature>
<feature type="compositionally biased region" description="Acidic residues" evidence="1">
    <location>
        <begin position="1923"/>
        <end position="1932"/>
    </location>
</feature>
<feature type="region of interest" description="Disordered" evidence="1">
    <location>
        <begin position="1808"/>
        <end position="1828"/>
    </location>
</feature>
<feature type="compositionally biased region" description="Polar residues" evidence="1">
    <location>
        <begin position="1202"/>
        <end position="1222"/>
    </location>
</feature>
<feature type="compositionally biased region" description="Basic residues" evidence="1">
    <location>
        <begin position="2251"/>
        <end position="2260"/>
    </location>
</feature>
<protein>
    <submittedName>
        <fullName evidence="2">Uncharacterized protein</fullName>
    </submittedName>
</protein>
<feature type="compositionally biased region" description="Polar residues" evidence="1">
    <location>
        <begin position="1598"/>
        <end position="1610"/>
    </location>
</feature>
<feature type="region of interest" description="Disordered" evidence="1">
    <location>
        <begin position="439"/>
        <end position="468"/>
    </location>
</feature>
<feature type="region of interest" description="Disordered" evidence="1">
    <location>
        <begin position="1"/>
        <end position="91"/>
    </location>
</feature>
<feature type="region of interest" description="Disordered" evidence="1">
    <location>
        <begin position="1906"/>
        <end position="1945"/>
    </location>
</feature>
<proteinExistence type="predicted"/>
<feature type="compositionally biased region" description="Polar residues" evidence="1">
    <location>
        <begin position="1229"/>
        <end position="1241"/>
    </location>
</feature>
<feature type="compositionally biased region" description="Polar residues" evidence="1">
    <location>
        <begin position="46"/>
        <end position="69"/>
    </location>
</feature>
<comment type="caution">
    <text evidence="2">The sequence shown here is derived from an EMBL/GenBank/DDBJ whole genome shotgun (WGS) entry which is preliminary data.</text>
</comment>
<feature type="compositionally biased region" description="Polar residues" evidence="1">
    <location>
        <begin position="1625"/>
        <end position="1637"/>
    </location>
</feature>
<feature type="compositionally biased region" description="Low complexity" evidence="1">
    <location>
        <begin position="2489"/>
        <end position="2500"/>
    </location>
</feature>